<proteinExistence type="predicted"/>
<dbReference type="PANTHER" id="PTHR11177:SF317">
    <property type="entry name" value="CHITINASE 12-RELATED"/>
    <property type="match status" value="1"/>
</dbReference>
<dbReference type="GO" id="GO:0006032">
    <property type="term" value="P:chitin catabolic process"/>
    <property type="evidence" value="ECO:0007669"/>
    <property type="project" value="TreeGrafter"/>
</dbReference>
<dbReference type="GO" id="GO:0008061">
    <property type="term" value="F:chitin binding"/>
    <property type="evidence" value="ECO:0007669"/>
    <property type="project" value="InterPro"/>
</dbReference>
<keyword evidence="5" id="KW-1185">Reference proteome</keyword>
<dbReference type="InterPro" id="IPR050314">
    <property type="entry name" value="Glycosyl_Hydrlase_18"/>
</dbReference>
<gene>
    <name evidence="4" type="primary">Cht10</name>
    <name evidence="4" type="ORF">CDAR_601091</name>
</gene>
<dbReference type="GO" id="GO:0005576">
    <property type="term" value="C:extracellular region"/>
    <property type="evidence" value="ECO:0007669"/>
    <property type="project" value="TreeGrafter"/>
</dbReference>
<dbReference type="GO" id="GO:0004568">
    <property type="term" value="F:chitinase activity"/>
    <property type="evidence" value="ECO:0007669"/>
    <property type="project" value="TreeGrafter"/>
</dbReference>
<dbReference type="Gene3D" id="3.20.20.80">
    <property type="entry name" value="Glycosidases"/>
    <property type="match status" value="1"/>
</dbReference>
<evidence type="ECO:0000313" key="4">
    <source>
        <dbReference type="EMBL" id="GIY73890.1"/>
    </source>
</evidence>
<organism evidence="4 5">
    <name type="scientific">Caerostris darwini</name>
    <dbReference type="NCBI Taxonomy" id="1538125"/>
    <lineage>
        <taxon>Eukaryota</taxon>
        <taxon>Metazoa</taxon>
        <taxon>Ecdysozoa</taxon>
        <taxon>Arthropoda</taxon>
        <taxon>Chelicerata</taxon>
        <taxon>Arachnida</taxon>
        <taxon>Araneae</taxon>
        <taxon>Araneomorphae</taxon>
        <taxon>Entelegynae</taxon>
        <taxon>Araneoidea</taxon>
        <taxon>Araneidae</taxon>
        <taxon>Caerostris</taxon>
    </lineage>
</organism>
<dbReference type="PANTHER" id="PTHR11177">
    <property type="entry name" value="CHITINASE"/>
    <property type="match status" value="1"/>
</dbReference>
<dbReference type="InterPro" id="IPR001223">
    <property type="entry name" value="Glyco_hydro18_cat"/>
</dbReference>
<evidence type="ECO:0000259" key="3">
    <source>
        <dbReference type="PROSITE" id="PS51910"/>
    </source>
</evidence>
<evidence type="ECO:0000256" key="1">
    <source>
        <dbReference type="ARBA" id="ARBA00023157"/>
    </source>
</evidence>
<dbReference type="EMBL" id="BPLQ01013660">
    <property type="protein sequence ID" value="GIY73890.1"/>
    <property type="molecule type" value="Genomic_DNA"/>
</dbReference>
<dbReference type="PROSITE" id="PS51910">
    <property type="entry name" value="GH18_2"/>
    <property type="match status" value="1"/>
</dbReference>
<dbReference type="InterPro" id="IPR011583">
    <property type="entry name" value="Chitinase_II/V-like_cat"/>
</dbReference>
<accession>A0AAV4VX95</accession>
<dbReference type="SMART" id="SM00636">
    <property type="entry name" value="Glyco_18"/>
    <property type="match status" value="1"/>
</dbReference>
<dbReference type="InterPro" id="IPR017853">
    <property type="entry name" value="GH"/>
</dbReference>
<dbReference type="Pfam" id="PF00704">
    <property type="entry name" value="Glyco_hydro_18"/>
    <property type="match status" value="1"/>
</dbReference>
<keyword evidence="1" id="KW-1015">Disulfide bond</keyword>
<dbReference type="FunFam" id="3.10.50.10:FF:000001">
    <property type="entry name" value="Chitinase 3-like 1"/>
    <property type="match status" value="1"/>
</dbReference>
<protein>
    <submittedName>
        <fullName evidence="4">Probable chitinase 10</fullName>
    </submittedName>
</protein>
<feature type="domain" description="GH18" evidence="3">
    <location>
        <begin position="69"/>
        <end position="433"/>
    </location>
</feature>
<dbReference type="Proteomes" id="UP001054837">
    <property type="component" value="Unassembled WGS sequence"/>
</dbReference>
<name>A0AAV4VX95_9ARAC</name>
<sequence length="438" mass="49980">MERSNLSFFTVVFVFLQVIGIEGQFSPTADATSSAHTSGYGYGHSPMLPARHHFSQVDTYSEKDKLKGRRIVCLFNNVNYRKSKFRPSMISAELCTHINYEFAILDSSTYELMSSDAELDIQMGFYDEAISLKKQNSLLKVMLSLGGWRDSTKKYSELVKSDVRIDNFIRETVPYLKKHGFDGLDVAWEYPNCWQGAIGISEEDKPNFVLFLQKLRTAFDPEDLILSISVTAIKREVEAGYNVPAIAQVVHYINVMTYDMHGPWERKTGHHTQFDKKPEDEDPYLNSKAAMELWANYGVPKIKLNLGIATYGKTFTLVNPSNHGYNVPTRGSGRPGALSKQGGTLCYREICQYINVGNWTEDEDEKYGYYAYSADQWACYDPPMMVVKKVKWVADNGFGGVLIKDLSCDDFEGKCLSMEFPLVKMMRMEFEQKMRKLH</sequence>
<dbReference type="Gene3D" id="3.10.50.10">
    <property type="match status" value="1"/>
</dbReference>
<dbReference type="SUPFAM" id="SSF51445">
    <property type="entry name" value="(Trans)glycosidases"/>
    <property type="match status" value="1"/>
</dbReference>
<keyword evidence="2" id="KW-0732">Signal</keyword>
<reference evidence="4 5" key="1">
    <citation type="submission" date="2021-06" db="EMBL/GenBank/DDBJ databases">
        <title>Caerostris darwini draft genome.</title>
        <authorList>
            <person name="Kono N."/>
            <person name="Arakawa K."/>
        </authorList>
    </citation>
    <scope>NUCLEOTIDE SEQUENCE [LARGE SCALE GENOMIC DNA]</scope>
</reference>
<comment type="caution">
    <text evidence="4">The sequence shown here is derived from an EMBL/GenBank/DDBJ whole genome shotgun (WGS) entry which is preliminary data.</text>
</comment>
<dbReference type="InterPro" id="IPR029070">
    <property type="entry name" value="Chitinase_insertion_sf"/>
</dbReference>
<dbReference type="GO" id="GO:0005975">
    <property type="term" value="P:carbohydrate metabolic process"/>
    <property type="evidence" value="ECO:0007669"/>
    <property type="project" value="InterPro"/>
</dbReference>
<dbReference type="AlphaFoldDB" id="A0AAV4VX95"/>
<feature type="chain" id="PRO_5043977530" evidence="2">
    <location>
        <begin position="24"/>
        <end position="438"/>
    </location>
</feature>
<feature type="signal peptide" evidence="2">
    <location>
        <begin position="1"/>
        <end position="23"/>
    </location>
</feature>
<dbReference type="SUPFAM" id="SSF54556">
    <property type="entry name" value="Chitinase insertion domain"/>
    <property type="match status" value="1"/>
</dbReference>
<evidence type="ECO:0000313" key="5">
    <source>
        <dbReference type="Proteomes" id="UP001054837"/>
    </source>
</evidence>
<evidence type="ECO:0000256" key="2">
    <source>
        <dbReference type="SAM" id="SignalP"/>
    </source>
</evidence>